<evidence type="ECO:0000256" key="1">
    <source>
        <dbReference type="SAM" id="Phobius"/>
    </source>
</evidence>
<organism evidence="2 3">
    <name type="scientific">Leucobacter tardus</name>
    <dbReference type="NCBI Taxonomy" id="501483"/>
    <lineage>
        <taxon>Bacteria</taxon>
        <taxon>Bacillati</taxon>
        <taxon>Actinomycetota</taxon>
        <taxon>Actinomycetes</taxon>
        <taxon>Micrococcales</taxon>
        <taxon>Microbacteriaceae</taxon>
        <taxon>Leucobacter</taxon>
    </lineage>
</organism>
<gene>
    <name evidence="2" type="ORF">J4H85_07035</name>
</gene>
<evidence type="ECO:0000313" key="2">
    <source>
        <dbReference type="EMBL" id="MBO2989748.1"/>
    </source>
</evidence>
<reference evidence="2" key="1">
    <citation type="submission" date="2021-03" db="EMBL/GenBank/DDBJ databases">
        <title>Leucobacter chromiisoli sp. nov., isolated from chromium-containing soil of chemical plant.</title>
        <authorList>
            <person name="Xu Z."/>
        </authorList>
    </citation>
    <scope>NUCLEOTIDE SEQUENCE</scope>
    <source>
        <strain evidence="2">K 70/01</strain>
    </source>
</reference>
<accession>A0A939QEM4</accession>
<comment type="caution">
    <text evidence="2">The sequence shown here is derived from an EMBL/GenBank/DDBJ whole genome shotgun (WGS) entry which is preliminary data.</text>
</comment>
<proteinExistence type="predicted"/>
<dbReference type="AlphaFoldDB" id="A0A939QEM4"/>
<protein>
    <submittedName>
        <fullName evidence="2">Uncharacterized protein</fullName>
    </submittedName>
</protein>
<keyword evidence="1" id="KW-0472">Membrane</keyword>
<keyword evidence="1" id="KW-1133">Transmembrane helix</keyword>
<evidence type="ECO:0000313" key="3">
    <source>
        <dbReference type="Proteomes" id="UP000668403"/>
    </source>
</evidence>
<keyword evidence="1" id="KW-0812">Transmembrane</keyword>
<name>A0A939QEM4_9MICO</name>
<feature type="transmembrane region" description="Helical" evidence="1">
    <location>
        <begin position="17"/>
        <end position="40"/>
    </location>
</feature>
<dbReference type="RefSeq" id="WP_208238189.1">
    <property type="nucleotide sequence ID" value="NZ_BAAAQU010000001.1"/>
</dbReference>
<sequence length="55" mass="5943">MPDPSGQHVARIGSRSAAIAATFVGVLLIPNVVAVQLIAFGRHDARFSRRPRCRC</sequence>
<dbReference type="Proteomes" id="UP000668403">
    <property type="component" value="Unassembled WGS sequence"/>
</dbReference>
<keyword evidence="3" id="KW-1185">Reference proteome</keyword>
<dbReference type="EMBL" id="JAGFBF010000004">
    <property type="protein sequence ID" value="MBO2989748.1"/>
    <property type="molecule type" value="Genomic_DNA"/>
</dbReference>